<organism evidence="1 2">
    <name type="scientific">Leptospira interrogans serovar Copenhageni str. LT2050</name>
    <dbReference type="NCBI Taxonomy" id="1001598"/>
    <lineage>
        <taxon>Bacteria</taxon>
        <taxon>Pseudomonadati</taxon>
        <taxon>Spirochaetota</taxon>
        <taxon>Spirochaetia</taxon>
        <taxon>Leptospirales</taxon>
        <taxon>Leptospiraceae</taxon>
        <taxon>Leptospira</taxon>
    </lineage>
</organism>
<comment type="caution">
    <text evidence="1">The sequence shown here is derived from an EMBL/GenBank/DDBJ whole genome shotgun (WGS) entry which is preliminary data.</text>
</comment>
<evidence type="ECO:0000313" key="1">
    <source>
        <dbReference type="EMBL" id="EMG21321.1"/>
    </source>
</evidence>
<reference evidence="1 2" key="1">
    <citation type="submission" date="2013-02" db="EMBL/GenBank/DDBJ databases">
        <authorList>
            <person name="Harkins D.M."/>
            <person name="Durkin A.S."/>
            <person name="Brinkac L.M."/>
            <person name="Haft D.H."/>
            <person name="Selengut J.D."/>
            <person name="Sanka R."/>
            <person name="DePew J."/>
            <person name="Purushe J."/>
            <person name="Tulsiani S.M."/>
            <person name="Graham G.C."/>
            <person name="Burns M.-A."/>
            <person name="Dohnt M.F."/>
            <person name="Smythe L.D."/>
            <person name="McKay D.B."/>
            <person name="Craig S.B."/>
            <person name="Vinetz J.M."/>
            <person name="Sutton G.G."/>
            <person name="Nierman W.C."/>
            <person name="Fouts D.E."/>
        </authorList>
    </citation>
    <scope>NUCLEOTIDE SEQUENCE [LARGE SCALE GENOMIC DNA]</scope>
    <source>
        <strain evidence="1 2">LT2050</strain>
    </source>
</reference>
<protein>
    <submittedName>
        <fullName evidence="1">Uncharacterized protein</fullName>
    </submittedName>
</protein>
<proteinExistence type="predicted"/>
<dbReference type="Proteomes" id="UP000011778">
    <property type="component" value="Unassembled WGS sequence"/>
</dbReference>
<sequence length="56" mass="6419">MNDFKHVKVTELEKNQMMIDCESGCIREQGFVLPCFESETTCKGFNTCVMESGFMD</sequence>
<gene>
    <name evidence="1" type="ORF">LEP1GSC150_1879</name>
</gene>
<name>M3HTT2_LEPIT</name>
<dbReference type="AlphaFoldDB" id="M3HTT2"/>
<dbReference type="EMBL" id="AFMD02000329">
    <property type="protein sequence ID" value="EMG21321.1"/>
    <property type="molecule type" value="Genomic_DNA"/>
</dbReference>
<dbReference type="NCBIfam" id="TIGR04453">
    <property type="entry name" value="Lepto_8Cys"/>
    <property type="match status" value="1"/>
</dbReference>
<accession>M3HTT2</accession>
<dbReference type="InterPro" id="IPR031029">
    <property type="entry name" value="Lepto_8Cys"/>
</dbReference>
<evidence type="ECO:0000313" key="2">
    <source>
        <dbReference type="Proteomes" id="UP000011778"/>
    </source>
</evidence>